<feature type="region of interest" description="Disordered" evidence="6">
    <location>
        <begin position="35"/>
        <end position="93"/>
    </location>
</feature>
<dbReference type="EMBL" id="CAAE01004772">
    <property type="protein sequence ID" value="CAF88448.1"/>
    <property type="molecule type" value="Genomic_DNA"/>
</dbReference>
<dbReference type="AlphaFoldDB" id="Q4TF84"/>
<dbReference type="SUPFAM" id="SSF48452">
    <property type="entry name" value="TPR-like"/>
    <property type="match status" value="2"/>
</dbReference>
<feature type="compositionally biased region" description="Polar residues" evidence="6">
    <location>
        <begin position="526"/>
        <end position="539"/>
    </location>
</feature>
<feature type="repeat" description="TPR" evidence="5">
    <location>
        <begin position="136"/>
        <end position="169"/>
    </location>
</feature>
<dbReference type="PANTHER" id="PTHR46423:SF1">
    <property type="entry name" value="RNA POLYMERASE II-ASSOCIATED PROTEIN 3"/>
    <property type="match status" value="1"/>
</dbReference>
<feature type="compositionally biased region" description="Polar residues" evidence="6">
    <location>
        <begin position="393"/>
        <end position="404"/>
    </location>
</feature>
<reference evidence="8" key="1">
    <citation type="journal article" date="2004" name="Nature">
        <title>Genome duplication in the teleost fish Tetraodon nigroviridis reveals the early vertebrate proto-karyotype.</title>
        <authorList>
            <person name="Jaillon O."/>
            <person name="Aury J.-M."/>
            <person name="Brunet F."/>
            <person name="Petit J.-L."/>
            <person name="Stange-Thomann N."/>
            <person name="Mauceli E."/>
            <person name="Bouneau L."/>
            <person name="Fischer C."/>
            <person name="Ozouf-Costaz C."/>
            <person name="Bernot A."/>
            <person name="Nicaud S."/>
            <person name="Jaffe D."/>
            <person name="Fisher S."/>
            <person name="Lutfalla G."/>
            <person name="Dossat C."/>
            <person name="Segurens B."/>
            <person name="Dasilva C."/>
            <person name="Salanoubat M."/>
            <person name="Levy M."/>
            <person name="Boudet N."/>
            <person name="Castellano S."/>
            <person name="Anthouard V."/>
            <person name="Jubin C."/>
            <person name="Castelli V."/>
            <person name="Katinka M."/>
            <person name="Vacherie B."/>
            <person name="Biemont C."/>
            <person name="Skalli Z."/>
            <person name="Cattolico L."/>
            <person name="Poulain J."/>
            <person name="De Berardinis V."/>
            <person name="Cruaud C."/>
            <person name="Duprat S."/>
            <person name="Brottier P."/>
            <person name="Coutanceau J.-P."/>
            <person name="Gouzy J."/>
            <person name="Parra G."/>
            <person name="Lardier G."/>
            <person name="Chapple C."/>
            <person name="McKernan K.J."/>
            <person name="McEwan P."/>
            <person name="Bosak S."/>
            <person name="Kellis M."/>
            <person name="Volff J.-N."/>
            <person name="Guigo R."/>
            <person name="Zody M.C."/>
            <person name="Mesirov J."/>
            <person name="Lindblad-Toh K."/>
            <person name="Birren B."/>
            <person name="Nusbaum C."/>
            <person name="Kahn D."/>
            <person name="Robinson-Rechavi M."/>
            <person name="Laudet V."/>
            <person name="Schachter V."/>
            <person name="Quetier F."/>
            <person name="Saurin W."/>
            <person name="Scarpelli C."/>
            <person name="Wincker P."/>
            <person name="Lander E.S."/>
            <person name="Weissenbach J."/>
            <person name="Roest Crollius H."/>
        </authorList>
    </citation>
    <scope>NUCLEOTIDE SEQUENCE [LARGE SCALE GENOMIC DNA]</scope>
</reference>
<feature type="compositionally biased region" description="Basic and acidic residues" evidence="6">
    <location>
        <begin position="304"/>
        <end position="331"/>
    </location>
</feature>
<evidence type="ECO:0000256" key="1">
    <source>
        <dbReference type="ARBA" id="ARBA00022737"/>
    </source>
</evidence>
<feature type="compositionally biased region" description="Basic and acidic residues" evidence="6">
    <location>
        <begin position="35"/>
        <end position="64"/>
    </location>
</feature>
<dbReference type="InterPro" id="IPR011990">
    <property type="entry name" value="TPR-like_helical_dom_sf"/>
</dbReference>
<dbReference type="OrthoDB" id="629492at2759"/>
<feature type="region of interest" description="Disordered" evidence="6">
    <location>
        <begin position="111"/>
        <end position="133"/>
    </location>
</feature>
<evidence type="ECO:0000256" key="3">
    <source>
        <dbReference type="ARBA" id="ARBA00038275"/>
    </source>
</evidence>
<feature type="compositionally biased region" description="Gly residues" evidence="6">
    <location>
        <begin position="407"/>
        <end position="420"/>
    </location>
</feature>
<sequence length="754" mass="85297">MSGTNKSMELHLQMRHNTEDLVSFMRDLENWETDIKKKDEELRTGRVQEAQKKLPPVRNKDYKSKMRAKKKKSGPTVNGKAKGDENQKDPRIKSYDYTSWEKFDVDKALSEMDKEDSPAGSNDSDSEDAAVDREKALAEKEKGNAFFRDGKYDAAIECYTRGMSADPYNPVLPTNRATSFFRLKKYAVAESDCNLAIALDGKYMKAYARRGAARFALEKYESALEDYETVLKLSPGNVEALCEGKKIKEVRKEDAGWDLQSCFPSTAFCCRFLDIRSKATPAKPRSQRRRRDRRRRDRRRPDRRRPDRDPKQRRRIEAQRRQQEAVFHKDRGNAYFKEGKYEAAVECYSQGMEADGTNIFLPANRAMAYLKLQSRLLKRRRASQVHGGGGGLQQSPRSGRLLTQGSGASGHGASGSGETAGGQTRRRPGTPQRREHPEDVAALYPDEAPKPEPGNKHALNELQKPQAVMSSSGVPITDGAQRRTVQPVDKPPHLRSAKPLRRIEIEEVSGSTEHRSVGSKPITQEVGAQQSSPLSTSPSAKMIKIEEVAEVPSQSPDPSTQQARQEEVADGAPPPCSPSPSDTELPPPPSNSFQLEAQLHKIGNQPEVVYRYLRQIKPEDYGSILHSWLEPDVLHKILRTLRDFYLKWVFFVFWRPRWFSAVRLNTRLCAGAKVRPWRWRCCAASPGWAASTWPSCSCRLQRKKSSQTCSTSSARLTWTHPPSRPYSRSMECDARIQTQTCLLRATKLYGYVCN</sequence>
<feature type="region of interest" description="Disordered" evidence="6">
    <location>
        <begin position="467"/>
        <end position="592"/>
    </location>
</feature>
<dbReference type="InterPro" id="IPR051966">
    <property type="entry name" value="RPAP3"/>
</dbReference>
<comment type="similarity">
    <text evidence="3">Belongs to the RPAP3 family.</text>
</comment>
<feature type="compositionally biased region" description="Basic and acidic residues" evidence="6">
    <location>
        <begin position="81"/>
        <end position="93"/>
    </location>
</feature>
<dbReference type="PROSITE" id="PS50005">
    <property type="entry name" value="TPR"/>
    <property type="match status" value="3"/>
</dbReference>
<dbReference type="Pfam" id="PF00515">
    <property type="entry name" value="TPR_1"/>
    <property type="match status" value="1"/>
</dbReference>
<proteinExistence type="inferred from homology"/>
<dbReference type="PROSITE" id="PS50293">
    <property type="entry name" value="TPR_REGION"/>
    <property type="match status" value="1"/>
</dbReference>
<evidence type="ECO:0000313" key="8">
    <source>
        <dbReference type="EMBL" id="CAF88448.1"/>
    </source>
</evidence>
<evidence type="ECO:0000256" key="4">
    <source>
        <dbReference type="ARBA" id="ARBA00040133"/>
    </source>
</evidence>
<organism evidence="8">
    <name type="scientific">Tetraodon nigroviridis</name>
    <name type="common">Spotted green pufferfish</name>
    <name type="synonym">Chelonodon nigroviridis</name>
    <dbReference type="NCBI Taxonomy" id="99883"/>
    <lineage>
        <taxon>Eukaryota</taxon>
        <taxon>Metazoa</taxon>
        <taxon>Chordata</taxon>
        <taxon>Craniata</taxon>
        <taxon>Vertebrata</taxon>
        <taxon>Euteleostomi</taxon>
        <taxon>Actinopterygii</taxon>
        <taxon>Neopterygii</taxon>
        <taxon>Teleostei</taxon>
        <taxon>Neoteleostei</taxon>
        <taxon>Acanthomorphata</taxon>
        <taxon>Eupercaria</taxon>
        <taxon>Tetraodontiformes</taxon>
        <taxon>Tetradontoidea</taxon>
        <taxon>Tetraodontidae</taxon>
        <taxon>Tetraodon</taxon>
    </lineage>
</organism>
<feature type="compositionally biased region" description="Polar residues" evidence="6">
    <location>
        <begin position="552"/>
        <end position="563"/>
    </location>
</feature>
<dbReference type="SMART" id="SM00028">
    <property type="entry name" value="TPR"/>
    <property type="match status" value="4"/>
</dbReference>
<comment type="caution">
    <text evidence="8">The sequence shown here is derived from an EMBL/GenBank/DDBJ whole genome shotgun (WGS) entry which is preliminary data.</text>
</comment>
<accession>Q4TF84</accession>
<dbReference type="Gene3D" id="1.25.40.10">
    <property type="entry name" value="Tetratricopeptide repeat domain"/>
    <property type="match status" value="2"/>
</dbReference>
<name>Q4TF84_TETNG</name>
<dbReference type="GO" id="GO:0101031">
    <property type="term" value="C:protein folding chaperone complex"/>
    <property type="evidence" value="ECO:0007669"/>
    <property type="project" value="TreeGrafter"/>
</dbReference>
<dbReference type="Pfam" id="PF13877">
    <property type="entry name" value="RPAP3_C"/>
    <property type="match status" value="1"/>
</dbReference>
<evidence type="ECO:0000259" key="7">
    <source>
        <dbReference type="Pfam" id="PF13877"/>
    </source>
</evidence>
<reference evidence="8" key="2">
    <citation type="submission" date="2004-02" db="EMBL/GenBank/DDBJ databases">
        <authorList>
            <consortium name="Genoscope"/>
            <consortium name="Whitehead Institute Centre for Genome Research"/>
        </authorList>
    </citation>
    <scope>NUCLEOTIDE SEQUENCE</scope>
</reference>
<dbReference type="PANTHER" id="PTHR46423">
    <property type="entry name" value="RNA POLYMERASE II-ASSOCIATED PROTEIN 3"/>
    <property type="match status" value="1"/>
</dbReference>
<feature type="compositionally biased region" description="Basic residues" evidence="6">
    <location>
        <begin position="285"/>
        <end position="303"/>
    </location>
</feature>
<dbReference type="Pfam" id="PF13181">
    <property type="entry name" value="TPR_8"/>
    <property type="match status" value="2"/>
</dbReference>
<feature type="domain" description="RNA-polymerase II-associated protein 3-like C-terminal" evidence="7">
    <location>
        <begin position="588"/>
        <end position="646"/>
    </location>
</feature>
<feature type="region of interest" description="Disordered" evidence="6">
    <location>
        <begin position="380"/>
        <end position="437"/>
    </location>
</feature>
<feature type="region of interest" description="Disordered" evidence="6">
    <location>
        <begin position="280"/>
        <end position="331"/>
    </location>
</feature>
<evidence type="ECO:0000256" key="2">
    <source>
        <dbReference type="ARBA" id="ARBA00022803"/>
    </source>
</evidence>
<keyword evidence="2 5" id="KW-0802">TPR repeat</keyword>
<dbReference type="InterPro" id="IPR025986">
    <property type="entry name" value="RPAP3-like_C"/>
</dbReference>
<feature type="repeat" description="TPR" evidence="5">
    <location>
        <begin position="204"/>
        <end position="237"/>
    </location>
</feature>
<dbReference type="KEGG" id="tng:GSTEN00001778G001"/>
<evidence type="ECO:0000256" key="5">
    <source>
        <dbReference type="PROSITE-ProRule" id="PRU00339"/>
    </source>
</evidence>
<protein>
    <recommendedName>
        <fullName evidence="4">RNA polymerase II-associated protein 3</fullName>
    </recommendedName>
</protein>
<evidence type="ECO:0000256" key="6">
    <source>
        <dbReference type="SAM" id="MobiDB-lite"/>
    </source>
</evidence>
<dbReference type="InterPro" id="IPR019734">
    <property type="entry name" value="TPR_rpt"/>
</dbReference>
<gene>
    <name evidence="8" type="ORF">GSTENG00001778001</name>
</gene>
<keyword evidence="1" id="KW-0677">Repeat</keyword>
<feature type="repeat" description="TPR" evidence="5">
    <location>
        <begin position="325"/>
        <end position="358"/>
    </location>
</feature>